<evidence type="ECO:0000256" key="5">
    <source>
        <dbReference type="ARBA" id="ARBA00023136"/>
    </source>
</evidence>
<feature type="transmembrane region" description="Helical" evidence="7">
    <location>
        <begin position="890"/>
        <end position="911"/>
    </location>
</feature>
<dbReference type="RefSeq" id="WP_262653995.1">
    <property type="nucleotide sequence ID" value="NZ_JAOQKE010000003.1"/>
</dbReference>
<evidence type="ECO:0000256" key="7">
    <source>
        <dbReference type="SAM" id="Phobius"/>
    </source>
</evidence>
<feature type="transmembrane region" description="Helical" evidence="7">
    <location>
        <begin position="1197"/>
        <end position="1216"/>
    </location>
</feature>
<feature type="coiled-coil region" evidence="6">
    <location>
        <begin position="624"/>
        <end position="760"/>
    </location>
</feature>
<keyword evidence="4 7" id="KW-1133">Transmembrane helix</keyword>
<evidence type="ECO:0000313" key="11">
    <source>
        <dbReference type="Proteomes" id="UP001652338"/>
    </source>
</evidence>
<feature type="transmembrane region" description="Helical" evidence="7">
    <location>
        <begin position="838"/>
        <end position="859"/>
    </location>
</feature>
<dbReference type="InterPro" id="IPR025857">
    <property type="entry name" value="MacB_PCD"/>
</dbReference>
<sequence length="1326" mass="147183">MKKKALRKDFYMEVKKSLNRFISIFLIVALGVAFYSGIQSAAPDMRYSGDAYFDQHQLMDLKAISTMGLTEKDVEAISQTDGVELAEAGYMTDVLCEKETDRYALRVESVTPTLNQLTAKEGRLPQTSGECFVDIEFLNKTDYRIGDTITFFLEEEDDYKLKKKEFTIVGAGSSPLYISFNRGNTTLGTGELAGAAYILPEDFDYEVYTNVYIKVKEADILTAYTDAYDMLIAEVQQRLEDISGERCEIRYREIQDEANEKLEDARKELADGEAEAESELSEAWDEIYDGENEIYDAKLKLARAKRDLEDGEKKIRDGEKELADGRTQVAENEQKLADGRAQLNDGWNKLNQGKKTLKSKQNKFDTTYKETTAKLDSAQEQLDQKKAELADGRTQYEAGKKEYEEQLAQYQAGEVAYTEGKEQYDAAVAAWPAQKAELEAQKAACEHGLAVLQSNVSSLTDAVSQAQAAVAQLQDAVNAASANLTTLQNRKAELEQKKAQLEAERKAAQDALGEDETLDENKYRLSPEEQAELDALPGQIASAKAELDAQNAALVQAQEQQAQAQGALDEVNAQIQQLQGNIAEIETGIATAEAAFAENEAQLTATRAQLDEGKLQLDAVPAQLEASLQQIEEGEAAIASAQAEIDSGRAQLEDGKKQLKEAKKKIRKNEQKLNHSEAELQSGAAQLADGKAKLADSEQKLADAKKSVEDGKKEIADGEKELAENEDKLADGKIEYEKGKKEAEDKIADGKKKLADAEKEVADLKMPEWTVSDRSDLPENIGYGENADRMRNIGQVFPVMFFLVAALISLTTMTRMVEEERTQIGTLKALGYGKAAIASKYLCYALFATLGGSLAGIAFGEKFLPFVIVTSYRIMYHHMTNIELPYNMKFAIIATVAALASTMLATLAACYKELATTPAVLMRPPAPKEGKRVFLERVPFIWKHLSFSWKSTVRNLLRYKKRFFMTVFGIGGCMALMLVGYGLRDSISNIGHLQFNQLQLYDALVILDTDASPEEKEALKERVDKNDMVANATEALMQKETVRRDKKSWNVYLMVPEDMEQVSEFLVFRDRESGEHYQLTDEGAVITEKIADLCGVKAGDTLILEDEKLGAIEVPIAAVTENYLSHYIYMTTGLYEACTQKVPEYNEIMFRAESGTDMASLETLGQGFLNEPAALSISYTISTMSQIDSMLSTLDSVIVVLIISAGLLAFVVLYNLSNININERKRELATLKVLGFYDREVDAYVYRENILITAIGILAGMGMGKILHYFVITTVEVDATMFGRNINPPSYLISAVFTVVFSVLVNAVMHQKLKKIDMVESLKSIE</sequence>
<feature type="transmembrane region" description="Helical" evidence="7">
    <location>
        <begin position="796"/>
        <end position="817"/>
    </location>
</feature>
<comment type="subcellular location">
    <subcellularLocation>
        <location evidence="1">Cell membrane</location>
        <topology evidence="1">Multi-pass membrane protein</topology>
    </subcellularLocation>
</comment>
<protein>
    <submittedName>
        <fullName evidence="10">FtsX-like permease family protein</fullName>
    </submittedName>
</protein>
<feature type="domain" description="ABC3 transporter permease C-terminal" evidence="8">
    <location>
        <begin position="1200"/>
        <end position="1315"/>
    </location>
</feature>
<reference evidence="10 11" key="1">
    <citation type="journal article" date="2021" name="ISME Commun">
        <title>Automated analysis of genomic sequences facilitates high-throughput and comprehensive description of bacteria.</title>
        <authorList>
            <person name="Hitch T.C.A."/>
        </authorList>
    </citation>
    <scope>NUCLEOTIDE SEQUENCE [LARGE SCALE GENOMIC DNA]</scope>
    <source>
        <strain evidence="10 11">Sanger_29</strain>
    </source>
</reference>
<evidence type="ECO:0000313" key="10">
    <source>
        <dbReference type="EMBL" id="MCU6724560.1"/>
    </source>
</evidence>
<feature type="transmembrane region" description="Helical" evidence="7">
    <location>
        <begin position="1249"/>
        <end position="1271"/>
    </location>
</feature>
<keyword evidence="5 7" id="KW-0472">Membrane</keyword>
<feature type="domain" description="MacB-like periplasmic core" evidence="9">
    <location>
        <begin position="967"/>
        <end position="1162"/>
    </location>
</feature>
<dbReference type="Gene3D" id="1.10.287.1490">
    <property type="match status" value="3"/>
</dbReference>
<dbReference type="PANTHER" id="PTHR30287:SF1">
    <property type="entry name" value="INNER MEMBRANE PROTEIN"/>
    <property type="match status" value="1"/>
</dbReference>
<feature type="domain" description="ABC3 transporter permease C-terminal" evidence="8">
    <location>
        <begin position="796"/>
        <end position="912"/>
    </location>
</feature>
<dbReference type="Pfam" id="PF02687">
    <property type="entry name" value="FtsX"/>
    <property type="match status" value="2"/>
</dbReference>
<evidence type="ECO:0000256" key="1">
    <source>
        <dbReference type="ARBA" id="ARBA00004651"/>
    </source>
</evidence>
<evidence type="ECO:0000256" key="6">
    <source>
        <dbReference type="SAM" id="Coils"/>
    </source>
</evidence>
<dbReference type="Proteomes" id="UP001652338">
    <property type="component" value="Unassembled WGS sequence"/>
</dbReference>
<dbReference type="EMBL" id="JAOQKE010000003">
    <property type="protein sequence ID" value="MCU6724560.1"/>
    <property type="molecule type" value="Genomic_DNA"/>
</dbReference>
<feature type="transmembrane region" description="Helical" evidence="7">
    <location>
        <begin position="963"/>
        <end position="983"/>
    </location>
</feature>
<keyword evidence="11" id="KW-1185">Reference proteome</keyword>
<feature type="coiled-coil region" evidence="6">
    <location>
        <begin position="456"/>
        <end position="595"/>
    </location>
</feature>
<feature type="coiled-coil region" evidence="6">
    <location>
        <begin position="368"/>
        <end position="413"/>
    </location>
</feature>
<evidence type="ECO:0000256" key="2">
    <source>
        <dbReference type="ARBA" id="ARBA00022475"/>
    </source>
</evidence>
<keyword evidence="3 7" id="KW-0812">Transmembrane</keyword>
<feature type="transmembrane region" description="Helical" evidence="7">
    <location>
        <begin position="21"/>
        <end position="38"/>
    </location>
</feature>
<organism evidence="10 11">
    <name type="scientific">Muricoprocola aceti</name>
    <dbReference type="NCBI Taxonomy" id="2981772"/>
    <lineage>
        <taxon>Bacteria</taxon>
        <taxon>Bacillati</taxon>
        <taxon>Bacillota</taxon>
        <taxon>Clostridia</taxon>
        <taxon>Lachnospirales</taxon>
        <taxon>Lachnospiraceae</taxon>
        <taxon>Muricoprocola</taxon>
    </lineage>
</organism>
<evidence type="ECO:0000256" key="3">
    <source>
        <dbReference type="ARBA" id="ARBA00022692"/>
    </source>
</evidence>
<comment type="caution">
    <text evidence="10">The sequence shown here is derived from an EMBL/GenBank/DDBJ whole genome shotgun (WGS) entry which is preliminary data.</text>
</comment>
<dbReference type="SUPFAM" id="SSF57997">
    <property type="entry name" value="Tropomyosin"/>
    <property type="match status" value="1"/>
</dbReference>
<evidence type="ECO:0000256" key="4">
    <source>
        <dbReference type="ARBA" id="ARBA00022989"/>
    </source>
</evidence>
<gene>
    <name evidence="10" type="ORF">OCV47_04155</name>
</gene>
<evidence type="ECO:0000259" key="8">
    <source>
        <dbReference type="Pfam" id="PF02687"/>
    </source>
</evidence>
<name>A0ABT2SJT3_9FIRM</name>
<keyword evidence="2" id="KW-1003">Cell membrane</keyword>
<dbReference type="Pfam" id="PF12704">
    <property type="entry name" value="MacB_PCD"/>
    <property type="match status" value="1"/>
</dbReference>
<accession>A0ABT2SJT3</accession>
<dbReference type="PANTHER" id="PTHR30287">
    <property type="entry name" value="MEMBRANE COMPONENT OF PREDICTED ABC SUPERFAMILY METABOLITE UPTAKE TRANSPORTER"/>
    <property type="match status" value="1"/>
</dbReference>
<feature type="transmembrane region" description="Helical" evidence="7">
    <location>
        <begin position="1291"/>
        <end position="1309"/>
    </location>
</feature>
<keyword evidence="6" id="KW-0175">Coiled coil</keyword>
<dbReference type="InterPro" id="IPR038766">
    <property type="entry name" value="Membrane_comp_ABC_pdt"/>
</dbReference>
<feature type="coiled-coil region" evidence="6">
    <location>
        <begin position="248"/>
        <end position="321"/>
    </location>
</feature>
<dbReference type="InterPro" id="IPR003838">
    <property type="entry name" value="ABC3_permease_C"/>
</dbReference>
<evidence type="ECO:0000259" key="9">
    <source>
        <dbReference type="Pfam" id="PF12704"/>
    </source>
</evidence>
<proteinExistence type="predicted"/>